<name>A0A3R7LTS3_PENVA</name>
<comment type="subcellular location">
    <subcellularLocation>
        <location evidence="2">Membrane</location>
    </subcellularLocation>
</comment>
<dbReference type="SUPFAM" id="SSF49899">
    <property type="entry name" value="Concanavalin A-like lectins/glucanases"/>
    <property type="match status" value="1"/>
</dbReference>
<dbReference type="InterPro" id="IPR036055">
    <property type="entry name" value="LDL_receptor-like_sf"/>
</dbReference>
<dbReference type="PROSITE" id="PS50068">
    <property type="entry name" value="LDLRA_2"/>
    <property type="match status" value="1"/>
</dbReference>
<feature type="disulfide bond" evidence="8">
    <location>
        <begin position="457"/>
        <end position="472"/>
    </location>
</feature>
<evidence type="ECO:0000256" key="5">
    <source>
        <dbReference type="ARBA" id="ARBA00023136"/>
    </source>
</evidence>
<dbReference type="InterPro" id="IPR018378">
    <property type="entry name" value="C-type_lectin_CS"/>
</dbReference>
<dbReference type="PANTHER" id="PTHR19277">
    <property type="entry name" value="PENTRAXIN"/>
    <property type="match status" value="1"/>
</dbReference>
<dbReference type="InterPro" id="IPR051360">
    <property type="entry name" value="Neuronal_Pentraxin_Related"/>
</dbReference>
<dbReference type="PROSITE" id="PS00236">
    <property type="entry name" value="NEUROTR_ION_CHANNEL"/>
    <property type="match status" value="1"/>
</dbReference>
<proteinExistence type="predicted"/>
<evidence type="ECO:0000313" key="11">
    <source>
        <dbReference type="Proteomes" id="UP000283509"/>
    </source>
</evidence>
<accession>A0A3R7LTS3</accession>
<feature type="domain" description="C-type lectin" evidence="9">
    <location>
        <begin position="232"/>
        <end position="330"/>
    </location>
</feature>
<dbReference type="SUPFAM" id="SSF63712">
    <property type="entry name" value="Nicotinic receptor ligand binding domain-like"/>
    <property type="match status" value="1"/>
</dbReference>
<dbReference type="InterPro" id="IPR023415">
    <property type="entry name" value="LDLR_class-A_CS"/>
</dbReference>
<reference evidence="10 11" key="2">
    <citation type="submission" date="2019-01" db="EMBL/GenBank/DDBJ databases">
        <title>The decoding of complex shrimp genome reveals the adaptation for benthos swimmer, frequently molting mechanism and breeding impact on genome.</title>
        <authorList>
            <person name="Sun Y."/>
            <person name="Gao Y."/>
            <person name="Yu Y."/>
        </authorList>
    </citation>
    <scope>NUCLEOTIDE SEQUENCE [LARGE SCALE GENOMIC DNA]</scope>
    <source>
        <tissue evidence="10">Muscle</tissue>
    </source>
</reference>
<dbReference type="SUPFAM" id="SSF57424">
    <property type="entry name" value="LDL receptor-like module"/>
    <property type="match status" value="1"/>
</dbReference>
<dbReference type="PROSITE" id="PS00615">
    <property type="entry name" value="C_TYPE_LECTIN_1"/>
    <property type="match status" value="1"/>
</dbReference>
<reference evidence="10 11" key="1">
    <citation type="submission" date="2018-04" db="EMBL/GenBank/DDBJ databases">
        <authorList>
            <person name="Zhang X."/>
            <person name="Yuan J."/>
            <person name="Li F."/>
            <person name="Xiang J."/>
        </authorList>
    </citation>
    <scope>NUCLEOTIDE SEQUENCE [LARGE SCALE GENOMIC DNA]</scope>
    <source>
        <tissue evidence="10">Muscle</tissue>
    </source>
</reference>
<dbReference type="Gene3D" id="4.10.400.10">
    <property type="entry name" value="Low-density Lipoprotein Receptor"/>
    <property type="match status" value="1"/>
</dbReference>
<dbReference type="PROSITE" id="PS50041">
    <property type="entry name" value="C_TYPE_LECTIN_2"/>
    <property type="match status" value="1"/>
</dbReference>
<gene>
    <name evidence="10" type="ORF">C7M84_017911</name>
</gene>
<feature type="disulfide bond" evidence="8">
    <location>
        <begin position="438"/>
        <end position="450"/>
    </location>
</feature>
<dbReference type="InterPro" id="IPR016186">
    <property type="entry name" value="C-type_lectin-like/link_sf"/>
</dbReference>
<dbReference type="Gene3D" id="2.60.120.200">
    <property type="match status" value="1"/>
</dbReference>
<dbReference type="GO" id="GO:0046872">
    <property type="term" value="F:metal ion binding"/>
    <property type="evidence" value="ECO:0007669"/>
    <property type="project" value="UniProtKB-KW"/>
</dbReference>
<feature type="disulfide bond" evidence="8">
    <location>
        <begin position="445"/>
        <end position="463"/>
    </location>
</feature>
<dbReference type="PANTHER" id="PTHR19277:SF161">
    <property type="entry name" value="LAMININ G DOMAIN-CONTAINING PROTEIN"/>
    <property type="match status" value="1"/>
</dbReference>
<evidence type="ECO:0000256" key="6">
    <source>
        <dbReference type="ARBA" id="ARBA00023157"/>
    </source>
</evidence>
<keyword evidence="11" id="KW-1185">Reference proteome</keyword>
<dbReference type="GO" id="GO:0016020">
    <property type="term" value="C:membrane"/>
    <property type="evidence" value="ECO:0007669"/>
    <property type="project" value="UniProtKB-SubCell"/>
</dbReference>
<dbReference type="SMART" id="SM00192">
    <property type="entry name" value="LDLa"/>
    <property type="match status" value="1"/>
</dbReference>
<keyword evidence="6 8" id="KW-1015">Disulfide bond</keyword>
<dbReference type="InterPro" id="IPR013320">
    <property type="entry name" value="ConA-like_dom_sf"/>
</dbReference>
<dbReference type="GO" id="GO:0005230">
    <property type="term" value="F:extracellular ligand-gated monoatomic ion channel activity"/>
    <property type="evidence" value="ECO:0007669"/>
    <property type="project" value="InterPro"/>
</dbReference>
<evidence type="ECO:0000256" key="4">
    <source>
        <dbReference type="ARBA" id="ARBA00022837"/>
    </source>
</evidence>
<comment type="caution">
    <text evidence="10">The sequence shown here is derived from an EMBL/GenBank/DDBJ whole genome shotgun (WGS) entry which is preliminary data.</text>
</comment>
<organism evidence="10 11">
    <name type="scientific">Penaeus vannamei</name>
    <name type="common">Whiteleg shrimp</name>
    <name type="synonym">Litopenaeus vannamei</name>
    <dbReference type="NCBI Taxonomy" id="6689"/>
    <lineage>
        <taxon>Eukaryota</taxon>
        <taxon>Metazoa</taxon>
        <taxon>Ecdysozoa</taxon>
        <taxon>Arthropoda</taxon>
        <taxon>Crustacea</taxon>
        <taxon>Multicrustacea</taxon>
        <taxon>Malacostraca</taxon>
        <taxon>Eumalacostraca</taxon>
        <taxon>Eucarida</taxon>
        <taxon>Decapoda</taxon>
        <taxon>Dendrobranchiata</taxon>
        <taxon>Penaeoidea</taxon>
        <taxon>Penaeidae</taxon>
        <taxon>Penaeus</taxon>
    </lineage>
</organism>
<dbReference type="Pfam" id="PF00059">
    <property type="entry name" value="Lectin_C"/>
    <property type="match status" value="1"/>
</dbReference>
<evidence type="ECO:0000256" key="3">
    <source>
        <dbReference type="ARBA" id="ARBA00022723"/>
    </source>
</evidence>
<dbReference type="Gene3D" id="2.70.170.10">
    <property type="entry name" value="Neurotransmitter-gated ion-channel ligand-binding domain"/>
    <property type="match status" value="1"/>
</dbReference>
<dbReference type="SUPFAM" id="SSF56436">
    <property type="entry name" value="C-type lectin-like"/>
    <property type="match status" value="1"/>
</dbReference>
<dbReference type="InterPro" id="IPR016187">
    <property type="entry name" value="CTDL_fold"/>
</dbReference>
<keyword evidence="10" id="KW-0675">Receptor</keyword>
<dbReference type="SMART" id="SM00159">
    <property type="entry name" value="PTX"/>
    <property type="match status" value="1"/>
</dbReference>
<comment type="cofactor">
    <cofactor evidence="1">
        <name>Ca(2+)</name>
        <dbReference type="ChEBI" id="CHEBI:29108"/>
    </cofactor>
</comment>
<dbReference type="InterPro" id="IPR002172">
    <property type="entry name" value="LDrepeatLR_classA_rpt"/>
</dbReference>
<dbReference type="Pfam" id="PF00354">
    <property type="entry name" value="Pentaxin"/>
    <property type="match status" value="1"/>
</dbReference>
<dbReference type="Pfam" id="PF02931">
    <property type="entry name" value="Neur_chan_LBD"/>
    <property type="match status" value="1"/>
</dbReference>
<sequence length="790" mass="90181">MCEDEATVFSLQPDIWEAPRDDVFLRFNMSLQQVAASVSEFSVCSRVFPTALTTLQVLFSYATADDTANILVMYIKNTNLTFRYNNKPQKAIQNVSLFTIPRQWRHYCHVVAGETYTLYLDGEVLASGSVDADDRILPLNGTFIVGQEQDALSRGMNKNQILKGYVTQIDFWSYGLLAKDVEALAKCRSKMVGDVYSSERDETELFHVESKSLPLSELCRKEEFTVVFPELRTFEKAEEICHLIKTEIYTLDTTESNNDSLHFAPAELCHKKKMWIGLIYDTDSDAWRKLSDGEVIARTNFARDQPDNPNREQCVLMDTNTGLWSDYTCSTNKACTLCGSRSPSLLYLRGACRHTKTETMFEVNGYLRGKPLFHGYYGFMIMLDEDQKWILFDTTTNESLARVTGDTQYPLGKHVWVLARPLCDRSPGEFLPFSLSACQDGQFMCHNGECIDVANRCDGTDDCKDETDEQNCTILMIPSGYIKSKPHSHTDRHPSESFQPILLFQFLRFLGIDDVRHTVSLEMNITVQWKDTRLTYRNLRRKAYNNVLLKIDNIWRPVLLFPNVRAGEVSLHNEHVYVERTGAPQEGDHNSVDMDLIYDGNAARLVQEQKYSGSFECDFNVFYYPFDIQLCHVEIALDSRERASFSDLRVAVRGPERDGVHASASASSRQPPARPHTLLQQNLLLAPQHRRRQDGRRLVPLLHFPPLPHHPRPHIHRVPREEEVVPGEGWWHCTEGRGEGVRQEDAVCGSVLRRATRGGRVPVWVLVQAVHAYVISGGDEWLSLRSRIDA</sequence>
<evidence type="ECO:0000256" key="8">
    <source>
        <dbReference type="PROSITE-ProRule" id="PRU00124"/>
    </source>
</evidence>
<dbReference type="OrthoDB" id="418245at2759"/>
<keyword evidence="3" id="KW-0479">Metal-binding</keyword>
<evidence type="ECO:0000256" key="2">
    <source>
        <dbReference type="ARBA" id="ARBA00004370"/>
    </source>
</evidence>
<evidence type="ECO:0000256" key="1">
    <source>
        <dbReference type="ARBA" id="ARBA00001913"/>
    </source>
</evidence>
<evidence type="ECO:0000259" key="9">
    <source>
        <dbReference type="PROSITE" id="PS50041"/>
    </source>
</evidence>
<dbReference type="Proteomes" id="UP000283509">
    <property type="component" value="Unassembled WGS sequence"/>
</dbReference>
<dbReference type="AlphaFoldDB" id="A0A3R7LTS3"/>
<keyword evidence="5" id="KW-0472">Membrane</keyword>
<dbReference type="EMBL" id="QCYY01003311">
    <property type="protein sequence ID" value="ROT64164.1"/>
    <property type="molecule type" value="Genomic_DNA"/>
</dbReference>
<dbReference type="PROSITE" id="PS01209">
    <property type="entry name" value="LDLRA_1"/>
    <property type="match status" value="1"/>
</dbReference>
<dbReference type="InterPro" id="IPR001759">
    <property type="entry name" value="PTX_dom"/>
</dbReference>
<dbReference type="CDD" id="cd00112">
    <property type="entry name" value="LDLa"/>
    <property type="match status" value="1"/>
</dbReference>
<protein>
    <submittedName>
        <fullName evidence="10">Putative neuronal pentraxin receptor-like</fullName>
    </submittedName>
</protein>
<dbReference type="InterPro" id="IPR018000">
    <property type="entry name" value="Neurotransmitter_ion_chnl_CS"/>
</dbReference>
<dbReference type="CDD" id="cd00037">
    <property type="entry name" value="CLECT"/>
    <property type="match status" value="1"/>
</dbReference>
<dbReference type="InterPro" id="IPR006202">
    <property type="entry name" value="Neur_chan_lig-bd"/>
</dbReference>
<evidence type="ECO:0000313" key="10">
    <source>
        <dbReference type="EMBL" id="ROT64164.1"/>
    </source>
</evidence>
<keyword evidence="4" id="KW-0106">Calcium</keyword>
<keyword evidence="7" id="KW-0325">Glycoprotein</keyword>
<dbReference type="InterPro" id="IPR001304">
    <property type="entry name" value="C-type_lectin-like"/>
</dbReference>
<dbReference type="Pfam" id="PF00057">
    <property type="entry name" value="Ldl_recept_a"/>
    <property type="match status" value="1"/>
</dbReference>
<dbReference type="Gene3D" id="3.10.100.10">
    <property type="entry name" value="Mannose-Binding Protein A, subunit A"/>
    <property type="match status" value="1"/>
</dbReference>
<evidence type="ECO:0000256" key="7">
    <source>
        <dbReference type="ARBA" id="ARBA00023180"/>
    </source>
</evidence>
<dbReference type="InterPro" id="IPR036734">
    <property type="entry name" value="Neur_chan_lig-bd_sf"/>
</dbReference>